<sequence>TWRDKRLAIWVPRDLSVRDASNTNGSLKNKGRFKHFFQI</sequence>
<name>A0A164GQM2_9CRUS</name>
<evidence type="ECO:0000313" key="2">
    <source>
        <dbReference type="Proteomes" id="UP000076858"/>
    </source>
</evidence>
<keyword evidence="2" id="KW-1185">Reference proteome</keyword>
<feature type="non-terminal residue" evidence="1">
    <location>
        <position position="1"/>
    </location>
</feature>
<reference evidence="1 2" key="1">
    <citation type="submission" date="2016-03" db="EMBL/GenBank/DDBJ databases">
        <title>EvidentialGene: Evidence-directed Construction of Genes on Genomes.</title>
        <authorList>
            <person name="Gilbert D.G."/>
            <person name="Choi J.-H."/>
            <person name="Mockaitis K."/>
            <person name="Colbourne J."/>
            <person name="Pfrender M."/>
        </authorList>
    </citation>
    <scope>NUCLEOTIDE SEQUENCE [LARGE SCALE GENOMIC DNA]</scope>
    <source>
        <strain evidence="1 2">Xinb3</strain>
        <tissue evidence="1">Complete organism</tissue>
    </source>
</reference>
<dbReference type="AlphaFoldDB" id="A0A164GQM2"/>
<organism evidence="1 2">
    <name type="scientific">Daphnia magna</name>
    <dbReference type="NCBI Taxonomy" id="35525"/>
    <lineage>
        <taxon>Eukaryota</taxon>
        <taxon>Metazoa</taxon>
        <taxon>Ecdysozoa</taxon>
        <taxon>Arthropoda</taxon>
        <taxon>Crustacea</taxon>
        <taxon>Branchiopoda</taxon>
        <taxon>Diplostraca</taxon>
        <taxon>Cladocera</taxon>
        <taxon>Anomopoda</taxon>
        <taxon>Daphniidae</taxon>
        <taxon>Daphnia</taxon>
    </lineage>
</organism>
<dbReference type="Proteomes" id="UP000076858">
    <property type="component" value="Unassembled WGS sequence"/>
</dbReference>
<gene>
    <name evidence="1" type="ORF">APZ42_004984</name>
</gene>
<accession>A0A164GQM2</accession>
<dbReference type="EMBL" id="LRGB01014303">
    <property type="protein sequence ID" value="KZR99231.1"/>
    <property type="molecule type" value="Genomic_DNA"/>
</dbReference>
<evidence type="ECO:0000313" key="1">
    <source>
        <dbReference type="EMBL" id="KZR99231.1"/>
    </source>
</evidence>
<proteinExistence type="predicted"/>
<comment type="caution">
    <text evidence="1">The sequence shown here is derived from an EMBL/GenBank/DDBJ whole genome shotgun (WGS) entry which is preliminary data.</text>
</comment>
<protein>
    <submittedName>
        <fullName evidence="1">Uncharacterized protein</fullName>
    </submittedName>
</protein>